<evidence type="ECO:0000313" key="3">
    <source>
        <dbReference type="Proteomes" id="UP000703269"/>
    </source>
</evidence>
<evidence type="ECO:0000256" key="1">
    <source>
        <dbReference type="SAM" id="MobiDB-lite"/>
    </source>
</evidence>
<dbReference type="EMBL" id="BPQB01000114">
    <property type="protein sequence ID" value="GJE99600.1"/>
    <property type="molecule type" value="Genomic_DNA"/>
</dbReference>
<organism evidence="2 3">
    <name type="scientific">Phanerochaete sordida</name>
    <dbReference type="NCBI Taxonomy" id="48140"/>
    <lineage>
        <taxon>Eukaryota</taxon>
        <taxon>Fungi</taxon>
        <taxon>Dikarya</taxon>
        <taxon>Basidiomycota</taxon>
        <taxon>Agaricomycotina</taxon>
        <taxon>Agaricomycetes</taxon>
        <taxon>Polyporales</taxon>
        <taxon>Phanerochaetaceae</taxon>
        <taxon>Phanerochaete</taxon>
    </lineage>
</organism>
<keyword evidence="3" id="KW-1185">Reference proteome</keyword>
<gene>
    <name evidence="2" type="ORF">PsYK624_158680</name>
</gene>
<comment type="caution">
    <text evidence="2">The sequence shown here is derived from an EMBL/GenBank/DDBJ whole genome shotgun (WGS) entry which is preliminary data.</text>
</comment>
<protein>
    <submittedName>
        <fullName evidence="2">Uncharacterized protein</fullName>
    </submittedName>
</protein>
<accession>A0A9P3GTR1</accession>
<evidence type="ECO:0000313" key="2">
    <source>
        <dbReference type="EMBL" id="GJE99600.1"/>
    </source>
</evidence>
<feature type="compositionally biased region" description="Polar residues" evidence="1">
    <location>
        <begin position="30"/>
        <end position="39"/>
    </location>
</feature>
<reference evidence="2 3" key="1">
    <citation type="submission" date="2021-08" db="EMBL/GenBank/DDBJ databases">
        <title>Draft Genome Sequence of Phanerochaete sordida strain YK-624.</title>
        <authorList>
            <person name="Mori T."/>
            <person name="Dohra H."/>
            <person name="Suzuki T."/>
            <person name="Kawagishi H."/>
            <person name="Hirai H."/>
        </authorList>
    </citation>
    <scope>NUCLEOTIDE SEQUENCE [LARGE SCALE GENOMIC DNA]</scope>
    <source>
        <strain evidence="2 3">YK-624</strain>
    </source>
</reference>
<proteinExistence type="predicted"/>
<dbReference type="AlphaFoldDB" id="A0A9P3GTR1"/>
<sequence>MRTERRGLLRGTLRPVGGQSYVDGAVPGKHSSTARGQGSQRRRFDARHRDICWAIARGLCVA</sequence>
<dbReference type="Proteomes" id="UP000703269">
    <property type="component" value="Unassembled WGS sequence"/>
</dbReference>
<name>A0A9P3GTR1_9APHY</name>
<feature type="region of interest" description="Disordered" evidence="1">
    <location>
        <begin position="19"/>
        <end position="42"/>
    </location>
</feature>